<dbReference type="GO" id="GO:0016020">
    <property type="term" value="C:membrane"/>
    <property type="evidence" value="ECO:0007669"/>
    <property type="project" value="UniProtKB-SubCell"/>
</dbReference>
<keyword evidence="18" id="KW-0206">Cytoskeleton</keyword>
<feature type="transmembrane region" description="Helical" evidence="24">
    <location>
        <begin position="262"/>
        <end position="282"/>
    </location>
</feature>
<dbReference type="Pfam" id="PF03953">
    <property type="entry name" value="Tubulin_C"/>
    <property type="match status" value="1"/>
</dbReference>
<comment type="subunit">
    <text evidence="6">Dimer of alpha and beta chains. A typical microtubule is a hollow water-filled tube with an outer diameter of 25 nm and an inner diameter of 15 nM. Alpha-beta heterodimers associate head-to-tail to form protofilaments running lengthwise along the microtubule wall with the beta-tubulin subunit facing the microtubule plus end conferring a structural polarity. Microtubules usually have 13 protofilaments but different protofilament numbers can be found in some organisms and specialized cells.</text>
</comment>
<protein>
    <recommendedName>
        <fullName evidence="7">Tubulin beta chain</fullName>
    </recommendedName>
    <alternativeName>
        <fullName evidence="19">Beta-tubulin</fullName>
    </alternativeName>
</protein>
<feature type="transmembrane region" description="Helical" evidence="24">
    <location>
        <begin position="70"/>
        <end position="92"/>
    </location>
</feature>
<feature type="binding site" evidence="21">
    <location>
        <position position="30"/>
    </location>
    <ligand>
        <name>Ca(2+)</name>
        <dbReference type="ChEBI" id="CHEBI:29108"/>
    </ligand>
</feature>
<keyword evidence="28" id="KW-1185">Reference proteome</keyword>
<dbReference type="Pfam" id="PF05875">
    <property type="entry name" value="Ceramidase"/>
    <property type="match status" value="1"/>
</dbReference>
<dbReference type="InterPro" id="IPR002453">
    <property type="entry name" value="Beta_tubulin"/>
</dbReference>
<evidence type="ECO:0000313" key="28">
    <source>
        <dbReference type="Proteomes" id="UP000265663"/>
    </source>
</evidence>
<feature type="transmembrane region" description="Helical" evidence="24">
    <location>
        <begin position="157"/>
        <end position="177"/>
    </location>
</feature>
<organism evidence="27 28">
    <name type="scientific">Pyrenophora seminiperda CCB06</name>
    <dbReference type="NCBI Taxonomy" id="1302712"/>
    <lineage>
        <taxon>Eukaryota</taxon>
        <taxon>Fungi</taxon>
        <taxon>Dikarya</taxon>
        <taxon>Ascomycota</taxon>
        <taxon>Pezizomycotina</taxon>
        <taxon>Dothideomycetes</taxon>
        <taxon>Pleosporomycetidae</taxon>
        <taxon>Pleosporales</taxon>
        <taxon>Pleosporineae</taxon>
        <taxon>Pleosporaceae</taxon>
        <taxon>Pyrenophora</taxon>
    </lineage>
</organism>
<dbReference type="GO" id="GO:0007052">
    <property type="term" value="P:mitotic spindle organization"/>
    <property type="evidence" value="ECO:0007669"/>
    <property type="project" value="UniProtKB-ARBA"/>
</dbReference>
<keyword evidence="22" id="KW-0862">Zinc</keyword>
<dbReference type="PROSITE" id="PS00227">
    <property type="entry name" value="TUBULIN"/>
    <property type="match status" value="1"/>
</dbReference>
<evidence type="ECO:0000256" key="19">
    <source>
        <dbReference type="ARBA" id="ARBA00030446"/>
    </source>
</evidence>
<dbReference type="SUPFAM" id="SSF52490">
    <property type="entry name" value="Tubulin nucleotide-binding domain-like"/>
    <property type="match status" value="1"/>
</dbReference>
<evidence type="ECO:0000256" key="21">
    <source>
        <dbReference type="PIRSR" id="PIRSR608901-1"/>
    </source>
</evidence>
<dbReference type="SMART" id="SM00865">
    <property type="entry name" value="Tubulin_C"/>
    <property type="match status" value="1"/>
</dbReference>
<evidence type="ECO:0000256" key="15">
    <source>
        <dbReference type="ARBA" id="ARBA00022989"/>
    </source>
</evidence>
<dbReference type="FunFam" id="3.30.1330.20:FF:000002">
    <property type="entry name" value="Tubulin beta chain"/>
    <property type="match status" value="1"/>
</dbReference>
<keyword evidence="16" id="KW-0342">GTP-binding</keyword>
<feature type="binding site" evidence="22">
    <location>
        <position position="91"/>
    </location>
    <ligand>
        <name>Zn(2+)</name>
        <dbReference type="ChEBI" id="CHEBI:29105"/>
        <note>catalytic</note>
    </ligand>
</feature>
<evidence type="ECO:0000256" key="7">
    <source>
        <dbReference type="ARBA" id="ARBA00013288"/>
    </source>
</evidence>
<keyword evidence="13" id="KW-0378">Hydrolase</keyword>
<evidence type="ECO:0000259" key="25">
    <source>
        <dbReference type="SMART" id="SM00864"/>
    </source>
</evidence>
<keyword evidence="8" id="KW-0963">Cytoplasm</keyword>
<feature type="binding site" evidence="21">
    <location>
        <position position="34"/>
    </location>
    <ligand>
        <name>Ca(2+)</name>
        <dbReference type="ChEBI" id="CHEBI:29108"/>
    </ligand>
</feature>
<dbReference type="FunFam" id="3.40.50.1440:FF:000009">
    <property type="entry name" value="Tubulin beta chain"/>
    <property type="match status" value="1"/>
</dbReference>
<evidence type="ECO:0000256" key="20">
    <source>
        <dbReference type="ARBA" id="ARBA00034296"/>
    </source>
</evidence>
<name>A0A3M7M3G4_9PLEO</name>
<keyword evidence="14" id="KW-0460">Magnesium</keyword>
<feature type="binding site" evidence="21">
    <location>
        <position position="29"/>
    </location>
    <ligand>
        <name>Ca(2+)</name>
        <dbReference type="ChEBI" id="CHEBI:29108"/>
    </ligand>
</feature>
<evidence type="ECO:0000256" key="5">
    <source>
        <dbReference type="ARBA" id="ARBA00009780"/>
    </source>
</evidence>
<dbReference type="GO" id="GO:0097435">
    <property type="term" value="P:supramolecular fiber organization"/>
    <property type="evidence" value="ECO:0007669"/>
    <property type="project" value="UniProtKB-ARBA"/>
</dbReference>
<dbReference type="PRINTS" id="PR01163">
    <property type="entry name" value="BETATUBULIN"/>
</dbReference>
<evidence type="ECO:0000256" key="17">
    <source>
        <dbReference type="ARBA" id="ARBA00023136"/>
    </source>
</evidence>
<dbReference type="OrthoDB" id="1662883at2759"/>
<keyword evidence="9 24" id="KW-0812">Transmembrane</keyword>
<comment type="cofactor">
    <cofactor evidence="1">
        <name>Mg(2+)</name>
        <dbReference type="ChEBI" id="CHEBI:18420"/>
    </cofactor>
</comment>
<reference evidence="27 28" key="1">
    <citation type="journal article" date="2014" name="PLoS ONE">
        <title>De novo Genome Assembly of the Fungal Plant Pathogen Pyrenophora semeniperda.</title>
        <authorList>
            <person name="Soliai M.M."/>
            <person name="Meyer S.E."/>
            <person name="Udall J.A."/>
            <person name="Elzinga D.E."/>
            <person name="Hermansen R.A."/>
            <person name="Bodily P.M."/>
            <person name="Hart A.A."/>
            <person name="Coleman C.E."/>
        </authorList>
    </citation>
    <scope>NUCLEOTIDE SEQUENCE [LARGE SCALE GENOMIC DNA]</scope>
    <source>
        <strain evidence="27 28">CCB06</strain>
        <tissue evidence="27">Mycelium</tissue>
    </source>
</reference>
<dbReference type="InterPro" id="IPR000217">
    <property type="entry name" value="Tubulin"/>
</dbReference>
<proteinExistence type="inferred from homology"/>
<sequence>MASLISRLPSIAYPPEQDGWFSPVTSTLDWCEENYVVTQYAAEVINTLTNLLFMYLAVKGIRNCLKHGHDTVFLVAFIGYLLVGSGSFLFHATLKYPMQLVDELSMIYTTCLMNFATFSYGKSRLYSTGLAVSLVSLAVFITLYYHYLQDPTFHQNAYAILTAIVLFRAMYVMEVNIRPRFRSKERTAANPRQAQSAKAMQEREDLRDQEIISTMWKMIGFGLSIFLGGFGVWHLDNVYCSKLIQWRREIGMPWGFVLEGHGWWHLMTGTGAYFYIVWGVWLRHCLNYRQDEYELHWPNYWTMPQVVKLQSAVANASSNGSKKKEADKARLGSIANALSLQQVHLQTGQCGNQIGAAFWQTISGEHGLDGSGVYNGTSDLQLERMNYATRPVPQEKASTDMQQASNNKFVPRAVLVDLEPGTMDAVRAGPFGQLFRPDNFVFGQSGAGNNWAKGHYTEGAELVDQVLDVVRREAEGCDCLQGFQITHSLGGGTGAGMGTLLISKIREEFPDRMMATYSVVPSPKVSDTVVEPYNATLSIHQLVENSDETFCIDNEALYDICMRTLKLNNPSYGDLNHLVSAVMSGVTTCLRFPGQLNSDLRKLAVNMVPFPRLHFFMVGFAPLTSRGAHSFRAVTVPELTQQMFDPKNMMAASDFRNGRYLTCSAYFRGKVSMKEVEDQMRNVQNKNSSYFVEWIPNNVQTALCSIPPRGLKMSSTFVGNSTSIQELFKRVGDQFTAMFRRKAFLHWYTGEGMDEMEFTEAESNMNDLVSEYQQYQEASVSEGEEEYDEEAPLEAEE</sequence>
<dbReference type="AlphaFoldDB" id="A0A3M7M3G4"/>
<dbReference type="InterPro" id="IPR037103">
    <property type="entry name" value="Tubulin/FtsZ-like_C"/>
</dbReference>
<evidence type="ECO:0000256" key="1">
    <source>
        <dbReference type="ARBA" id="ARBA00001946"/>
    </source>
</evidence>
<evidence type="ECO:0000256" key="9">
    <source>
        <dbReference type="ARBA" id="ARBA00022692"/>
    </source>
</evidence>
<feature type="binding site" evidence="21">
    <location>
        <position position="43"/>
    </location>
    <ligand>
        <name>Ca(2+)</name>
        <dbReference type="ChEBI" id="CHEBI:29108"/>
    </ligand>
</feature>
<dbReference type="InterPro" id="IPR003008">
    <property type="entry name" value="Tubulin_FtsZ_GTPase"/>
</dbReference>
<feature type="transmembrane region" description="Helical" evidence="24">
    <location>
        <begin position="215"/>
        <end position="235"/>
    </location>
</feature>
<evidence type="ECO:0000256" key="16">
    <source>
        <dbReference type="ARBA" id="ARBA00023134"/>
    </source>
</evidence>
<dbReference type="GO" id="GO:0005200">
    <property type="term" value="F:structural constituent of cytoskeleton"/>
    <property type="evidence" value="ECO:0007669"/>
    <property type="project" value="InterPro"/>
</dbReference>
<dbReference type="InterPro" id="IPR017975">
    <property type="entry name" value="Tubulin_CS"/>
</dbReference>
<comment type="subcellular location">
    <subcellularLocation>
        <location evidence="3">Cytoplasm</location>
        <location evidence="3">Cytoskeleton</location>
    </subcellularLocation>
    <subcellularLocation>
        <location evidence="2">Membrane</location>
        <topology evidence="2">Multi-pass membrane protein</topology>
    </subcellularLocation>
</comment>
<dbReference type="SMART" id="SM00864">
    <property type="entry name" value="Tubulin"/>
    <property type="match status" value="1"/>
</dbReference>
<feature type="transmembrane region" description="Helical" evidence="24">
    <location>
        <begin position="104"/>
        <end position="121"/>
    </location>
</feature>
<dbReference type="EMBL" id="KE747817">
    <property type="protein sequence ID" value="RMZ68988.1"/>
    <property type="molecule type" value="Genomic_DNA"/>
</dbReference>
<dbReference type="GO" id="GO:0046872">
    <property type="term" value="F:metal ion binding"/>
    <property type="evidence" value="ECO:0007669"/>
    <property type="project" value="UniProtKB-KW"/>
</dbReference>
<keyword evidence="15 24" id="KW-1133">Transmembrane helix</keyword>
<dbReference type="FunFam" id="1.10.287.600:FF:000003">
    <property type="entry name" value="Tubulin beta chain"/>
    <property type="match status" value="1"/>
</dbReference>
<dbReference type="GO" id="GO:0016811">
    <property type="term" value="F:hydrolase activity, acting on carbon-nitrogen (but not peptide) bonds, in linear amides"/>
    <property type="evidence" value="ECO:0007669"/>
    <property type="project" value="InterPro"/>
</dbReference>
<dbReference type="InterPro" id="IPR008280">
    <property type="entry name" value="Tub_FtsZ_C"/>
</dbReference>
<evidence type="ECO:0000256" key="12">
    <source>
        <dbReference type="ARBA" id="ARBA00022741"/>
    </source>
</evidence>
<dbReference type="SUPFAM" id="SSF55307">
    <property type="entry name" value="Tubulin C-terminal domain-like"/>
    <property type="match status" value="1"/>
</dbReference>
<evidence type="ECO:0000256" key="2">
    <source>
        <dbReference type="ARBA" id="ARBA00004141"/>
    </source>
</evidence>
<evidence type="ECO:0000256" key="18">
    <source>
        <dbReference type="ARBA" id="ARBA00023212"/>
    </source>
</evidence>
<evidence type="ECO:0000259" key="26">
    <source>
        <dbReference type="SMART" id="SM00865"/>
    </source>
</evidence>
<evidence type="ECO:0000256" key="8">
    <source>
        <dbReference type="ARBA" id="ARBA00022490"/>
    </source>
</evidence>
<evidence type="ECO:0000313" key="27">
    <source>
        <dbReference type="EMBL" id="RMZ68988.1"/>
    </source>
</evidence>
<dbReference type="GO" id="GO:0005525">
    <property type="term" value="F:GTP binding"/>
    <property type="evidence" value="ECO:0007669"/>
    <property type="project" value="UniProtKB-KW"/>
</dbReference>
<evidence type="ECO:0000256" key="14">
    <source>
        <dbReference type="ARBA" id="ARBA00022842"/>
    </source>
</evidence>
<keyword evidence="12" id="KW-0547">Nucleotide-binding</keyword>
<evidence type="ECO:0000256" key="23">
    <source>
        <dbReference type="SAM" id="MobiDB-lite"/>
    </source>
</evidence>
<evidence type="ECO:0000256" key="3">
    <source>
        <dbReference type="ARBA" id="ARBA00004245"/>
    </source>
</evidence>
<dbReference type="PANTHER" id="PTHR11588">
    <property type="entry name" value="TUBULIN"/>
    <property type="match status" value="1"/>
</dbReference>
<feature type="domain" description="Tubulin/FtsZ 2-layer sandwich" evidence="26">
    <location>
        <begin position="596"/>
        <end position="733"/>
    </location>
</feature>
<dbReference type="InterPro" id="IPR036525">
    <property type="entry name" value="Tubulin/FtsZ_GTPase_sf"/>
</dbReference>
<comment type="similarity">
    <text evidence="4">Belongs to the tubulin family.</text>
</comment>
<evidence type="ECO:0000256" key="22">
    <source>
        <dbReference type="PIRSR" id="PIRSR608901-2"/>
    </source>
</evidence>
<dbReference type="InterPro" id="IPR018316">
    <property type="entry name" value="Tubulin/FtsZ_2-layer-sand-dom"/>
</dbReference>
<dbReference type="GO" id="GO:0000070">
    <property type="term" value="P:mitotic sister chromatid segregation"/>
    <property type="evidence" value="ECO:0007669"/>
    <property type="project" value="UniProtKB-ARBA"/>
</dbReference>
<gene>
    <name evidence="27" type="ORF">GMOD_00002889</name>
</gene>
<evidence type="ECO:0000256" key="6">
    <source>
        <dbReference type="ARBA" id="ARBA00011747"/>
    </source>
</evidence>
<feature type="binding site" evidence="22">
    <location>
        <position position="261"/>
    </location>
    <ligand>
        <name>Zn(2+)</name>
        <dbReference type="ChEBI" id="CHEBI:29105"/>
        <note>catalytic</note>
    </ligand>
</feature>
<evidence type="ECO:0000256" key="11">
    <source>
        <dbReference type="ARBA" id="ARBA00022723"/>
    </source>
</evidence>
<dbReference type="PRINTS" id="PR01161">
    <property type="entry name" value="TUBULIN"/>
</dbReference>
<dbReference type="Gene3D" id="1.10.287.600">
    <property type="entry name" value="Helix hairpin bin"/>
    <property type="match status" value="1"/>
</dbReference>
<dbReference type="Proteomes" id="UP000265663">
    <property type="component" value="Unassembled WGS sequence"/>
</dbReference>
<feature type="binding site" evidence="22">
    <location>
        <position position="265"/>
    </location>
    <ligand>
        <name>Zn(2+)</name>
        <dbReference type="ChEBI" id="CHEBI:29105"/>
        <note>catalytic</note>
    </ligand>
</feature>
<dbReference type="GO" id="GO:0003924">
    <property type="term" value="F:GTPase activity"/>
    <property type="evidence" value="ECO:0007669"/>
    <property type="project" value="InterPro"/>
</dbReference>
<comment type="function">
    <text evidence="20">Tubulin is the major constituent of microtubules, a cylinder consisting of laterally associated linear protofilaments composed of alpha- and beta-tubulin heterodimers. Microtubules grow by the addition of GTP-tubulin dimers to the microtubule end, where a stabilizing cap forms. Below the cap, tubulin dimers are in GDP-bound state, owing to GTPase activity of alpha-tubulin.</text>
</comment>
<dbReference type="InterPro" id="IPR023123">
    <property type="entry name" value="Tubulin_C"/>
</dbReference>
<dbReference type="CDD" id="cd02187">
    <property type="entry name" value="beta_tubulin"/>
    <property type="match status" value="1"/>
</dbReference>
<feature type="compositionally biased region" description="Acidic residues" evidence="23">
    <location>
        <begin position="782"/>
        <end position="797"/>
    </location>
</feature>
<evidence type="ECO:0000256" key="10">
    <source>
        <dbReference type="ARBA" id="ARBA00022701"/>
    </source>
</evidence>
<dbReference type="InterPro" id="IPR008901">
    <property type="entry name" value="ACER"/>
</dbReference>
<keyword evidence="10" id="KW-0493">Microtubule</keyword>
<feature type="region of interest" description="Disordered" evidence="23">
    <location>
        <begin position="774"/>
        <end position="797"/>
    </location>
</feature>
<evidence type="ECO:0000256" key="13">
    <source>
        <dbReference type="ARBA" id="ARBA00022801"/>
    </source>
</evidence>
<accession>A0A3M7M3G4</accession>
<feature type="binding site" evidence="21">
    <location>
        <position position="32"/>
    </location>
    <ligand>
        <name>Ca(2+)</name>
        <dbReference type="ChEBI" id="CHEBI:29108"/>
    </ligand>
</feature>
<dbReference type="Gene3D" id="3.40.50.1440">
    <property type="entry name" value="Tubulin/FtsZ, GTPase domain"/>
    <property type="match status" value="1"/>
</dbReference>
<evidence type="ECO:0000256" key="4">
    <source>
        <dbReference type="ARBA" id="ARBA00009636"/>
    </source>
</evidence>
<dbReference type="GO" id="GO:0006672">
    <property type="term" value="P:ceramide metabolic process"/>
    <property type="evidence" value="ECO:0007669"/>
    <property type="project" value="InterPro"/>
</dbReference>
<keyword evidence="17 24" id="KW-0472">Membrane</keyword>
<comment type="similarity">
    <text evidence="5">Belongs to the alkaline ceramidase family.</text>
</comment>
<dbReference type="GO" id="GO:0005874">
    <property type="term" value="C:microtubule"/>
    <property type="evidence" value="ECO:0007669"/>
    <property type="project" value="UniProtKB-KW"/>
</dbReference>
<feature type="domain" description="Tubulin/FtsZ GTPase" evidence="25">
    <location>
        <begin position="397"/>
        <end position="594"/>
    </location>
</feature>
<dbReference type="Gene3D" id="3.30.1330.20">
    <property type="entry name" value="Tubulin/FtsZ, C-terminal domain"/>
    <property type="match status" value="1"/>
</dbReference>
<keyword evidence="11 21" id="KW-0479">Metal-binding</keyword>
<dbReference type="Pfam" id="PF00091">
    <property type="entry name" value="Tubulin"/>
    <property type="match status" value="1"/>
</dbReference>
<feature type="transmembrane region" description="Helical" evidence="24">
    <location>
        <begin position="128"/>
        <end position="145"/>
    </location>
</feature>
<evidence type="ECO:0000256" key="24">
    <source>
        <dbReference type="SAM" id="Phobius"/>
    </source>
</evidence>
<comment type="cofactor">
    <cofactor evidence="22">
        <name>Zn(2+)</name>
        <dbReference type="ChEBI" id="CHEBI:29105"/>
    </cofactor>
</comment>
<keyword evidence="21" id="KW-0106">Calcium</keyword>